<organism evidence="1 2">
    <name type="scientific">Stenotrophomonas ginsengisoli</name>
    <dbReference type="NCBI Taxonomy" id="336566"/>
    <lineage>
        <taxon>Bacteria</taxon>
        <taxon>Pseudomonadati</taxon>
        <taxon>Pseudomonadota</taxon>
        <taxon>Gammaproteobacteria</taxon>
        <taxon>Lysobacterales</taxon>
        <taxon>Lysobacteraceae</taxon>
        <taxon>Stenotrophomonas</taxon>
    </lineage>
</organism>
<evidence type="ECO:0000313" key="2">
    <source>
        <dbReference type="Proteomes" id="UP000050956"/>
    </source>
</evidence>
<dbReference type="Proteomes" id="UP000050956">
    <property type="component" value="Unassembled WGS sequence"/>
</dbReference>
<accession>A0A0R0DFY0</accession>
<sequence>MRRHFAQPLHAGVFHRHRRVEAFGDGVGDHGLALFLEQLDQPLLLGDQRIDTGGFVVKEASNLPLL</sequence>
<reference evidence="1 2" key="1">
    <citation type="submission" date="2015-05" db="EMBL/GenBank/DDBJ databases">
        <title>Genome sequencing and analysis of members of genus Stenotrophomonas.</title>
        <authorList>
            <person name="Patil P.P."/>
            <person name="Midha S."/>
            <person name="Patil P.B."/>
        </authorList>
    </citation>
    <scope>NUCLEOTIDE SEQUENCE [LARGE SCALE GENOMIC DNA]</scope>
    <source>
        <strain evidence="1 2">DSM 24757</strain>
    </source>
</reference>
<gene>
    <name evidence="1" type="ORF">ABB30_08290</name>
</gene>
<dbReference type="EMBL" id="LDJM01000020">
    <property type="protein sequence ID" value="KRG76958.1"/>
    <property type="molecule type" value="Genomic_DNA"/>
</dbReference>
<protein>
    <submittedName>
        <fullName evidence="1">Uncharacterized protein</fullName>
    </submittedName>
</protein>
<proteinExistence type="predicted"/>
<keyword evidence="2" id="KW-1185">Reference proteome</keyword>
<name>A0A0R0DFY0_9GAMM</name>
<comment type="caution">
    <text evidence="1">The sequence shown here is derived from an EMBL/GenBank/DDBJ whole genome shotgun (WGS) entry which is preliminary data.</text>
</comment>
<evidence type="ECO:0000313" key="1">
    <source>
        <dbReference type="EMBL" id="KRG76958.1"/>
    </source>
</evidence>
<dbReference type="AlphaFoldDB" id="A0A0R0DFY0"/>